<dbReference type="InterPro" id="IPR003136">
    <property type="entry name" value="Cytidylate_kin"/>
</dbReference>
<evidence type="ECO:0000256" key="5">
    <source>
        <dbReference type="ARBA" id="ARBA00022840"/>
    </source>
</evidence>
<evidence type="ECO:0000313" key="10">
    <source>
        <dbReference type="EMBL" id="KZB86131.1"/>
    </source>
</evidence>
<organism evidence="10 12">
    <name type="scientific">Amycolatopsis regifaucium</name>
    <dbReference type="NCBI Taxonomy" id="546365"/>
    <lineage>
        <taxon>Bacteria</taxon>
        <taxon>Bacillati</taxon>
        <taxon>Actinomycetota</taxon>
        <taxon>Actinomycetes</taxon>
        <taxon>Pseudonocardiales</taxon>
        <taxon>Pseudonocardiaceae</taxon>
        <taxon>Amycolatopsis</taxon>
    </lineage>
</organism>
<evidence type="ECO:0000256" key="8">
    <source>
        <dbReference type="HAMAP-Rule" id="MF_00238"/>
    </source>
</evidence>
<comment type="catalytic activity">
    <reaction evidence="6 8">
        <text>dCMP + ATP = dCDP + ADP</text>
        <dbReference type="Rhea" id="RHEA:25094"/>
        <dbReference type="ChEBI" id="CHEBI:30616"/>
        <dbReference type="ChEBI" id="CHEBI:57566"/>
        <dbReference type="ChEBI" id="CHEBI:58593"/>
        <dbReference type="ChEBI" id="CHEBI:456216"/>
        <dbReference type="EC" id="2.7.4.25"/>
    </reaction>
</comment>
<dbReference type="InterPro" id="IPR011994">
    <property type="entry name" value="Cytidylate_kinase_dom"/>
</dbReference>
<dbReference type="NCBIfam" id="TIGR00017">
    <property type="entry name" value="cmk"/>
    <property type="match status" value="1"/>
</dbReference>
<gene>
    <name evidence="8" type="primary">cmk</name>
    <name evidence="11" type="ORF">ATP06_0228610</name>
    <name evidence="10" type="ORF">AVL48_28520</name>
</gene>
<dbReference type="InterPro" id="IPR027417">
    <property type="entry name" value="P-loop_NTPase"/>
</dbReference>
<evidence type="ECO:0000256" key="7">
    <source>
        <dbReference type="ARBA" id="ARBA00048478"/>
    </source>
</evidence>
<evidence type="ECO:0000259" key="9">
    <source>
        <dbReference type="Pfam" id="PF02224"/>
    </source>
</evidence>
<evidence type="ECO:0000313" key="12">
    <source>
        <dbReference type="Proteomes" id="UP000076321"/>
    </source>
</evidence>
<keyword evidence="3 8" id="KW-0547">Nucleotide-binding</keyword>
<keyword evidence="4 8" id="KW-0418">Kinase</keyword>
<reference evidence="10 12" key="1">
    <citation type="submission" date="2015-12" db="EMBL/GenBank/DDBJ databases">
        <title>Amycolatopsis regifaucium genome sequencing and assembly.</title>
        <authorList>
            <person name="Mayilraj S."/>
        </authorList>
    </citation>
    <scope>NUCLEOTIDE SEQUENCE [LARGE SCALE GENOMIC DNA]</scope>
    <source>
        <strain evidence="10 12">GY080</strain>
    </source>
</reference>
<protein>
    <recommendedName>
        <fullName evidence="8">Cytidylate kinase</fullName>
        <shortName evidence="8">CK</shortName>
        <ecNumber evidence="8">2.7.4.25</ecNumber>
    </recommendedName>
    <alternativeName>
        <fullName evidence="8">Cytidine monophosphate kinase</fullName>
        <shortName evidence="8">CMP kinase</shortName>
    </alternativeName>
</protein>
<evidence type="ECO:0000256" key="1">
    <source>
        <dbReference type="ARBA" id="ARBA00009427"/>
    </source>
</evidence>
<feature type="domain" description="Cytidylate kinase" evidence="9">
    <location>
        <begin position="10"/>
        <end position="214"/>
    </location>
</feature>
<sequence length="227" mass="25085">MPEHAAGTVIAVDGPAAAGKTTTCLALANTFGLRYLESGRTYRIIAFEALRREIPVDDTREITGLCDELLMESRTESLLTAERYASDKLRETPVNVAVSAVAKIAEVRQRVTGLIRLWAKTQAQCVVEGRDIGTAVFPAARVKFYLTASPEVRAMRRVRQERADSYENVLADVIRRDEADMNRAASPLVAAEDAIRIDTTRLTIDQVTSRMASACRNQGLEIIRQCE</sequence>
<feature type="binding site" evidence="8">
    <location>
        <begin position="14"/>
        <end position="22"/>
    </location>
    <ligand>
        <name>ATP</name>
        <dbReference type="ChEBI" id="CHEBI:30616"/>
    </ligand>
</feature>
<accession>A0A154MPA0</accession>
<comment type="caution">
    <text evidence="10">The sequence shown here is derived from an EMBL/GenBank/DDBJ whole genome shotgun (WGS) entry which is preliminary data.</text>
</comment>
<dbReference type="Proteomes" id="UP000076321">
    <property type="component" value="Unassembled WGS sequence"/>
</dbReference>
<dbReference type="Pfam" id="PF02224">
    <property type="entry name" value="Cytidylate_kin"/>
    <property type="match status" value="1"/>
</dbReference>
<comment type="catalytic activity">
    <reaction evidence="7 8">
        <text>CMP + ATP = CDP + ADP</text>
        <dbReference type="Rhea" id="RHEA:11600"/>
        <dbReference type="ChEBI" id="CHEBI:30616"/>
        <dbReference type="ChEBI" id="CHEBI:58069"/>
        <dbReference type="ChEBI" id="CHEBI:60377"/>
        <dbReference type="ChEBI" id="CHEBI:456216"/>
        <dbReference type="EC" id="2.7.4.25"/>
    </reaction>
</comment>
<dbReference type="GO" id="GO:0036431">
    <property type="term" value="F:dCMP kinase activity"/>
    <property type="evidence" value="ECO:0007669"/>
    <property type="project" value="InterPro"/>
</dbReference>
<proteinExistence type="inferred from homology"/>
<dbReference type="EC" id="2.7.4.25" evidence="8"/>
<dbReference type="Gene3D" id="3.40.50.300">
    <property type="entry name" value="P-loop containing nucleotide triphosphate hydrolases"/>
    <property type="match status" value="1"/>
</dbReference>
<dbReference type="EMBL" id="LOBU02000019">
    <property type="protein sequence ID" value="OKA05021.1"/>
    <property type="molecule type" value="Genomic_DNA"/>
</dbReference>
<name>A0A154MPA0_9PSEU</name>
<keyword evidence="5 8" id="KW-0067">ATP-binding</keyword>
<evidence type="ECO:0000256" key="4">
    <source>
        <dbReference type="ARBA" id="ARBA00022777"/>
    </source>
</evidence>
<dbReference type="SUPFAM" id="SSF52540">
    <property type="entry name" value="P-loop containing nucleoside triphosphate hydrolases"/>
    <property type="match status" value="1"/>
</dbReference>
<comment type="similarity">
    <text evidence="1 8">Belongs to the cytidylate kinase family. Type 1 subfamily.</text>
</comment>
<reference evidence="11 13" key="2">
    <citation type="submission" date="2016-11" db="EMBL/GenBank/DDBJ databases">
        <title>Genome sequencing of Amycolatopsis regifaucium.</title>
        <authorList>
            <person name="Mayilraj S."/>
            <person name="Kaur N."/>
        </authorList>
    </citation>
    <scope>NUCLEOTIDE SEQUENCE [LARGE SCALE GENOMIC DNA]</scope>
    <source>
        <strain evidence="11 13">GY080</strain>
    </source>
</reference>
<dbReference type="EMBL" id="LQCI01000009">
    <property type="protein sequence ID" value="KZB86131.1"/>
    <property type="molecule type" value="Genomic_DNA"/>
</dbReference>
<evidence type="ECO:0000313" key="13">
    <source>
        <dbReference type="Proteomes" id="UP000186883"/>
    </source>
</evidence>
<evidence type="ECO:0000313" key="11">
    <source>
        <dbReference type="EMBL" id="OKA05021.1"/>
    </source>
</evidence>
<dbReference type="HAMAP" id="MF_00238">
    <property type="entry name" value="Cytidyl_kinase_type1"/>
    <property type="match status" value="1"/>
</dbReference>
<dbReference type="GO" id="GO:0005524">
    <property type="term" value="F:ATP binding"/>
    <property type="evidence" value="ECO:0007669"/>
    <property type="project" value="UniProtKB-UniRule"/>
</dbReference>
<dbReference type="AlphaFoldDB" id="A0A154MPA0"/>
<evidence type="ECO:0000256" key="2">
    <source>
        <dbReference type="ARBA" id="ARBA00022679"/>
    </source>
</evidence>
<evidence type="ECO:0000256" key="3">
    <source>
        <dbReference type="ARBA" id="ARBA00022741"/>
    </source>
</evidence>
<keyword evidence="8" id="KW-0963">Cytoplasm</keyword>
<dbReference type="RefSeq" id="WP_061982511.1">
    <property type="nucleotide sequence ID" value="NZ_LOBU02000019.1"/>
</dbReference>
<keyword evidence="2 8" id="KW-0808">Transferase</keyword>
<evidence type="ECO:0000256" key="6">
    <source>
        <dbReference type="ARBA" id="ARBA00047615"/>
    </source>
</evidence>
<dbReference type="GO" id="GO:0005737">
    <property type="term" value="C:cytoplasm"/>
    <property type="evidence" value="ECO:0007669"/>
    <property type="project" value="UniProtKB-SubCell"/>
</dbReference>
<keyword evidence="13" id="KW-1185">Reference proteome</keyword>
<comment type="subcellular location">
    <subcellularLocation>
        <location evidence="8">Cytoplasm</location>
    </subcellularLocation>
</comment>
<dbReference type="Proteomes" id="UP000186883">
    <property type="component" value="Unassembled WGS sequence"/>
</dbReference>
<dbReference type="CDD" id="cd02020">
    <property type="entry name" value="CMPK"/>
    <property type="match status" value="1"/>
</dbReference>
<dbReference type="GO" id="GO:0006220">
    <property type="term" value="P:pyrimidine nucleotide metabolic process"/>
    <property type="evidence" value="ECO:0007669"/>
    <property type="project" value="UniProtKB-UniRule"/>
</dbReference>